<accession>A0A6N7XMC2</accession>
<comment type="caution">
    <text evidence="2">The sequence shown here is derived from an EMBL/GenBank/DDBJ whole genome shotgun (WGS) entry which is preliminary data.</text>
</comment>
<dbReference type="Proteomes" id="UP000469523">
    <property type="component" value="Unassembled WGS sequence"/>
</dbReference>
<evidence type="ECO:0000313" key="3">
    <source>
        <dbReference type="Proteomes" id="UP000469523"/>
    </source>
</evidence>
<gene>
    <name evidence="2" type="ORF">FYJ83_14540</name>
</gene>
<reference evidence="2 3" key="1">
    <citation type="submission" date="2019-09" db="EMBL/GenBank/DDBJ databases">
        <title>In-depth cultivation of the pig gut microbiome towards novel bacterial diversity and tailored functional studies.</title>
        <authorList>
            <person name="Wylensek D."/>
            <person name="Hitch T.C.A."/>
            <person name="Clavel T."/>
        </authorList>
    </citation>
    <scope>NUCLEOTIDE SEQUENCE [LARGE SCALE GENOMIC DNA]</scope>
    <source>
        <strain evidence="2 3">WCA3-693-APC-4?</strain>
    </source>
</reference>
<name>A0A6N7XMC2_9FIRM</name>
<dbReference type="EMBL" id="VUNQ01000039">
    <property type="protein sequence ID" value="MSU02676.1"/>
    <property type="molecule type" value="Genomic_DNA"/>
</dbReference>
<protein>
    <recommendedName>
        <fullName evidence="1">DUF2268 domain-containing protein</fullName>
    </recommendedName>
</protein>
<feature type="domain" description="DUF2268" evidence="1">
    <location>
        <begin position="5"/>
        <end position="70"/>
    </location>
</feature>
<dbReference type="InterPro" id="IPR018728">
    <property type="entry name" value="DUF2268"/>
</dbReference>
<evidence type="ECO:0000313" key="2">
    <source>
        <dbReference type="EMBL" id="MSU02676.1"/>
    </source>
</evidence>
<keyword evidence="3" id="KW-1185">Reference proteome</keyword>
<dbReference type="RefSeq" id="WP_154441721.1">
    <property type="nucleotide sequence ID" value="NZ_VUNQ01000039.1"/>
</dbReference>
<organism evidence="2 3">
    <name type="scientific">Tissierella pigra</name>
    <dbReference type="NCBI Taxonomy" id="2607614"/>
    <lineage>
        <taxon>Bacteria</taxon>
        <taxon>Bacillati</taxon>
        <taxon>Bacillota</taxon>
        <taxon>Tissierellia</taxon>
        <taxon>Tissierellales</taxon>
        <taxon>Tissierellaceae</taxon>
        <taxon>Tissierella</taxon>
    </lineage>
</organism>
<proteinExistence type="predicted"/>
<sequence>MEKEMWNKIEENLNSVDYKYQREIIFGGVKGIPTNCGYKIGYNIMQEFIKNNPDVSIEEWTEMDAKEILEKSGYEESLEKRLEEYNN</sequence>
<dbReference type="Pfam" id="PF10026">
    <property type="entry name" value="DUF2268"/>
    <property type="match status" value="1"/>
</dbReference>
<dbReference type="AlphaFoldDB" id="A0A6N7XMC2"/>
<evidence type="ECO:0000259" key="1">
    <source>
        <dbReference type="Pfam" id="PF10026"/>
    </source>
</evidence>